<keyword evidence="2" id="KW-1185">Reference proteome</keyword>
<protein>
    <submittedName>
        <fullName evidence="1">Uncharacterized protein</fullName>
    </submittedName>
</protein>
<reference evidence="1 2" key="1">
    <citation type="submission" date="2023-08" db="EMBL/GenBank/DDBJ databases">
        <title>Streptococcus ruminantium-associated sheep mastitis outbreak detected in Italy is distinct from bovine isolates.</title>
        <authorList>
            <person name="Rosa M.N."/>
            <person name="Vezina B."/>
            <person name="Tola S."/>
        </authorList>
    </citation>
    <scope>NUCLEOTIDE SEQUENCE [LARGE SCALE GENOMIC DNA]</scope>
    <source>
        <strain evidence="1 2">OM6730</strain>
    </source>
</reference>
<comment type="caution">
    <text evidence="1">The sequence shown here is derived from an EMBL/GenBank/DDBJ whole genome shotgun (WGS) entry which is preliminary data.</text>
</comment>
<organism evidence="1 2">
    <name type="scientific">Streptococcus ruminantium</name>
    <dbReference type="NCBI Taxonomy" id="1917441"/>
    <lineage>
        <taxon>Bacteria</taxon>
        <taxon>Bacillati</taxon>
        <taxon>Bacillota</taxon>
        <taxon>Bacilli</taxon>
        <taxon>Lactobacillales</taxon>
        <taxon>Streptococcaceae</taxon>
        <taxon>Streptococcus</taxon>
    </lineage>
</organism>
<sequence>MIEIEMLSGHWEKTIIEWYLDTLSEKVSQINPLLIIPEEISYLVGGVRELRIEAGTFLKKIIKSGDLFKVNIVYMELLRKLECNPEWVSPDLVEEVFNDFVTSINLRIASTQLEESPKAFSLSKLLHDEEICQVEFIDSRYIFFKEIYSRVWKNMSLSTHAQHSLEISLPKYRVSISDNAVFSTERRFVKNKIEERTLTLDFRPRFFGIPIGQLVTVSYEEYSLLTEEQQSFVHDYTKLLKCVQQEIINSVNQIVQREEFDVFEVLNELKRRNYYV</sequence>
<evidence type="ECO:0000313" key="1">
    <source>
        <dbReference type="EMBL" id="MDQ8833936.1"/>
    </source>
</evidence>
<proteinExistence type="predicted"/>
<dbReference type="EMBL" id="JAVIBX010000044">
    <property type="protein sequence ID" value="MDQ8833936.1"/>
    <property type="molecule type" value="Genomic_DNA"/>
</dbReference>
<name>A0ABU1B606_9STRE</name>
<dbReference type="RefSeq" id="WP_308938690.1">
    <property type="nucleotide sequence ID" value="NZ_JAVIBX010000044.1"/>
</dbReference>
<dbReference type="Proteomes" id="UP001228446">
    <property type="component" value="Unassembled WGS sequence"/>
</dbReference>
<gene>
    <name evidence="1" type="ORF">RFF62_09175</name>
</gene>
<evidence type="ECO:0000313" key="2">
    <source>
        <dbReference type="Proteomes" id="UP001228446"/>
    </source>
</evidence>
<accession>A0ABU1B606</accession>